<dbReference type="OrthoDB" id="9789113at2"/>
<keyword evidence="1" id="KW-1133">Transmembrane helix</keyword>
<feature type="transmembrane region" description="Helical" evidence="1">
    <location>
        <begin position="57"/>
        <end position="76"/>
    </location>
</feature>
<dbReference type="Gene3D" id="1.20.144.10">
    <property type="entry name" value="Phosphatidic acid phosphatase type 2/haloperoxidase"/>
    <property type="match status" value="2"/>
</dbReference>
<reference evidence="4" key="1">
    <citation type="submission" date="2017-07" db="EMBL/GenBank/DDBJ databases">
        <authorList>
            <person name="Varghese N."/>
            <person name="Submissions S."/>
        </authorList>
    </citation>
    <scope>NUCLEOTIDE SEQUENCE [LARGE SCALE GENOMIC DNA]</scope>
    <source>
        <strain evidence="4">NLAE-zl-C134</strain>
    </source>
</reference>
<gene>
    <name evidence="3" type="ORF">SAMN05216529_12442</name>
</gene>
<dbReference type="Proteomes" id="UP000254051">
    <property type="component" value="Unassembled WGS sequence"/>
</dbReference>
<evidence type="ECO:0000259" key="2">
    <source>
        <dbReference type="SMART" id="SM00014"/>
    </source>
</evidence>
<feature type="transmembrane region" description="Helical" evidence="1">
    <location>
        <begin position="153"/>
        <end position="172"/>
    </location>
</feature>
<feature type="transmembrane region" description="Helical" evidence="1">
    <location>
        <begin position="27"/>
        <end position="50"/>
    </location>
</feature>
<accession>A0A315ZQU5</accession>
<evidence type="ECO:0000313" key="4">
    <source>
        <dbReference type="Proteomes" id="UP000254051"/>
    </source>
</evidence>
<feature type="transmembrane region" description="Helical" evidence="1">
    <location>
        <begin position="127"/>
        <end position="147"/>
    </location>
</feature>
<sequence>MEFLLQLDGNILLFIQKHIRQDWMESFWIFITSLGDTGWFWLAASALMLIPRKTRTIGITAILAVAIGALLTNVTLKTLVARIRPYEVVEGLKLLIEKPHDYSFPSGHTCASFAAALVYYRMLPKKWGIAALVLASLIAFSRMYLGVHYPSDILAGLAIGAFAAWAAVYIVAYMNRKSKPDSTAKLE</sequence>
<evidence type="ECO:0000313" key="3">
    <source>
        <dbReference type="EMBL" id="SUQ16246.1"/>
    </source>
</evidence>
<dbReference type="AlphaFoldDB" id="A0A315ZQU5"/>
<dbReference type="SUPFAM" id="SSF48317">
    <property type="entry name" value="Acid phosphatase/Vanadium-dependent haloperoxidase"/>
    <property type="match status" value="1"/>
</dbReference>
<dbReference type="EMBL" id="UHJJ01000024">
    <property type="protein sequence ID" value="SUQ16246.1"/>
    <property type="molecule type" value="Genomic_DNA"/>
</dbReference>
<organism evidence="3 4">
    <name type="scientific">Faecalicatena contorta</name>
    <dbReference type="NCBI Taxonomy" id="39482"/>
    <lineage>
        <taxon>Bacteria</taxon>
        <taxon>Bacillati</taxon>
        <taxon>Bacillota</taxon>
        <taxon>Clostridia</taxon>
        <taxon>Lachnospirales</taxon>
        <taxon>Lachnospiraceae</taxon>
        <taxon>Faecalicatena</taxon>
    </lineage>
</organism>
<protein>
    <submittedName>
        <fullName evidence="3">Undecaprenyl-diphosphatase</fullName>
    </submittedName>
</protein>
<evidence type="ECO:0000256" key="1">
    <source>
        <dbReference type="SAM" id="Phobius"/>
    </source>
</evidence>
<dbReference type="PANTHER" id="PTHR14969">
    <property type="entry name" value="SPHINGOSINE-1-PHOSPHATE PHOSPHOHYDROLASE"/>
    <property type="match status" value="1"/>
</dbReference>
<keyword evidence="4" id="KW-1185">Reference proteome</keyword>
<proteinExistence type="predicted"/>
<keyword evidence="1" id="KW-0812">Transmembrane</keyword>
<feature type="domain" description="Phosphatidic acid phosphatase type 2/haloperoxidase" evidence="2">
    <location>
        <begin position="57"/>
        <end position="168"/>
    </location>
</feature>
<dbReference type="InterPro" id="IPR036938">
    <property type="entry name" value="PAP2/HPO_sf"/>
</dbReference>
<dbReference type="Pfam" id="PF01569">
    <property type="entry name" value="PAP2"/>
    <property type="match status" value="1"/>
</dbReference>
<keyword evidence="1" id="KW-0472">Membrane</keyword>
<dbReference type="InterPro" id="IPR000326">
    <property type="entry name" value="PAP2/HPO"/>
</dbReference>
<name>A0A315ZQU5_9FIRM</name>
<dbReference type="RefSeq" id="WP_109714643.1">
    <property type="nucleotide sequence ID" value="NZ_QGDS01000024.1"/>
</dbReference>
<dbReference type="PANTHER" id="PTHR14969:SF13">
    <property type="entry name" value="AT30094P"/>
    <property type="match status" value="1"/>
</dbReference>
<dbReference type="SMART" id="SM00014">
    <property type="entry name" value="acidPPc"/>
    <property type="match status" value="1"/>
</dbReference>